<accession>A0ABY4M0F6</accession>
<dbReference type="CDD" id="cd20625">
    <property type="entry name" value="CYP164-like"/>
    <property type="match status" value="1"/>
</dbReference>
<organism evidence="3 4">
    <name type="scientific">Streptomyces halobius</name>
    <dbReference type="NCBI Taxonomy" id="2879846"/>
    <lineage>
        <taxon>Bacteria</taxon>
        <taxon>Bacillati</taxon>
        <taxon>Actinomycetota</taxon>
        <taxon>Actinomycetes</taxon>
        <taxon>Kitasatosporales</taxon>
        <taxon>Streptomycetaceae</taxon>
        <taxon>Streptomyces</taxon>
    </lineage>
</organism>
<dbReference type="InterPro" id="IPR017972">
    <property type="entry name" value="Cyt_P450_CS"/>
</dbReference>
<keyword evidence="2" id="KW-0408">Iron</keyword>
<dbReference type="Gene3D" id="1.10.630.10">
    <property type="entry name" value="Cytochrome P450"/>
    <property type="match status" value="1"/>
</dbReference>
<dbReference type="InterPro" id="IPR036396">
    <property type="entry name" value="Cyt_P450_sf"/>
</dbReference>
<name>A0ABY4M0F6_9ACTN</name>
<evidence type="ECO:0000256" key="2">
    <source>
        <dbReference type="RuleBase" id="RU000461"/>
    </source>
</evidence>
<dbReference type="Pfam" id="PF00067">
    <property type="entry name" value="p450"/>
    <property type="match status" value="1"/>
</dbReference>
<dbReference type="PANTHER" id="PTHR46696:SF1">
    <property type="entry name" value="CYTOCHROME P450 YJIB-RELATED"/>
    <property type="match status" value="1"/>
</dbReference>
<keyword evidence="4" id="KW-1185">Reference proteome</keyword>
<sequence>MTDTELLFDPSLPGLADDPYPHYARLRRTDPVHEHPAGYWMVSRHDDATAILRAPRMSVNEKNLAGASAEDSAEAQELPPAMVEAANVMSLSLLDVDPPDHTRLRSLVTKAFTPRSVVALEPTVTELVDEALDRIADGGRVNLMDELAFPVPFAVISHMLGTPSADSDRIRELTGKIHRSPELLDEAEMIEGMAAIQELVKITREMIDWKRAHPADDLLTALIAAEHEGDKLTADELVAQVLLLYAAGHETTVSLIGGGVAALLHNPDQLELLRRRPELAENAVEEFLRYDPPIQQTRRITTAPYPLRGKEIPAGSLVMVAIAAANRDEDHFGEDADKLRIDRPHARQHVSFGAGVHHCFGSALAKMEGRIAISRLVDRFGSLAPAGDVAWNDRVELRSAKDVPITV</sequence>
<dbReference type="EMBL" id="CP086322">
    <property type="protein sequence ID" value="UQA90613.1"/>
    <property type="molecule type" value="Genomic_DNA"/>
</dbReference>
<gene>
    <name evidence="3" type="ORF">K9S39_00690</name>
</gene>
<dbReference type="PANTHER" id="PTHR46696">
    <property type="entry name" value="P450, PUTATIVE (EUROFUNG)-RELATED"/>
    <property type="match status" value="1"/>
</dbReference>
<evidence type="ECO:0000313" key="4">
    <source>
        <dbReference type="Proteomes" id="UP000830115"/>
    </source>
</evidence>
<keyword evidence="2" id="KW-0349">Heme</keyword>
<reference evidence="3" key="1">
    <citation type="submission" date="2021-10" db="EMBL/GenBank/DDBJ databases">
        <title>Streptomyces nigrumlapis sp.nov.,an antimicrobial producing actinobacterium isolated from Black Gobi rocks.</title>
        <authorList>
            <person name="Wen Y."/>
            <person name="Zhang W."/>
            <person name="Liu X.G."/>
        </authorList>
    </citation>
    <scope>NUCLEOTIDE SEQUENCE</scope>
    <source>
        <strain evidence="3">ST13-2-2</strain>
    </source>
</reference>
<protein>
    <submittedName>
        <fullName evidence="3">Cytochrome P450</fullName>
    </submittedName>
</protein>
<dbReference type="SUPFAM" id="SSF48264">
    <property type="entry name" value="Cytochrome P450"/>
    <property type="match status" value="1"/>
</dbReference>
<dbReference type="PROSITE" id="PS00086">
    <property type="entry name" value="CYTOCHROME_P450"/>
    <property type="match status" value="1"/>
</dbReference>
<dbReference type="PRINTS" id="PR00359">
    <property type="entry name" value="BP450"/>
</dbReference>
<evidence type="ECO:0000256" key="1">
    <source>
        <dbReference type="ARBA" id="ARBA00010617"/>
    </source>
</evidence>
<dbReference type="InterPro" id="IPR002397">
    <property type="entry name" value="Cyt_P450_B"/>
</dbReference>
<evidence type="ECO:0000313" key="3">
    <source>
        <dbReference type="EMBL" id="UQA90613.1"/>
    </source>
</evidence>
<dbReference type="RefSeq" id="WP_248861353.1">
    <property type="nucleotide sequence ID" value="NZ_CP086322.1"/>
</dbReference>
<dbReference type="Proteomes" id="UP000830115">
    <property type="component" value="Chromosome"/>
</dbReference>
<dbReference type="InterPro" id="IPR001128">
    <property type="entry name" value="Cyt_P450"/>
</dbReference>
<keyword evidence="2" id="KW-0479">Metal-binding</keyword>
<keyword evidence="2" id="KW-0503">Monooxygenase</keyword>
<comment type="similarity">
    <text evidence="1 2">Belongs to the cytochrome P450 family.</text>
</comment>
<proteinExistence type="inferred from homology"/>
<keyword evidence="2" id="KW-0560">Oxidoreductase</keyword>